<feature type="non-terminal residue" evidence="2">
    <location>
        <position position="170"/>
    </location>
</feature>
<sequence length="170" mass="19127">MTSLLFSSHKLRSSGGATGDASVATGDSRLISSSSASRAGAFLDEKYAWLNLAPMDLMWKVEKKAIAAFANPREQLHYKIRRLYYKVASQRPNPRQAELSPPPKFQRAAAENPPCRCEKTHNKASSNHYFGRQRQRMGGGRRMHRRERRQTLGIQALLFLSQPSLKISPS</sequence>
<organism evidence="2 3">
    <name type="scientific">Striga asiatica</name>
    <name type="common">Asiatic witchweed</name>
    <name type="synonym">Buchnera asiatica</name>
    <dbReference type="NCBI Taxonomy" id="4170"/>
    <lineage>
        <taxon>Eukaryota</taxon>
        <taxon>Viridiplantae</taxon>
        <taxon>Streptophyta</taxon>
        <taxon>Embryophyta</taxon>
        <taxon>Tracheophyta</taxon>
        <taxon>Spermatophyta</taxon>
        <taxon>Magnoliopsida</taxon>
        <taxon>eudicotyledons</taxon>
        <taxon>Gunneridae</taxon>
        <taxon>Pentapetalae</taxon>
        <taxon>asterids</taxon>
        <taxon>lamiids</taxon>
        <taxon>Lamiales</taxon>
        <taxon>Orobanchaceae</taxon>
        <taxon>Buchnereae</taxon>
        <taxon>Striga</taxon>
    </lineage>
</organism>
<feature type="region of interest" description="Disordered" evidence="1">
    <location>
        <begin position="1"/>
        <end position="25"/>
    </location>
</feature>
<comment type="caution">
    <text evidence="2">The sequence shown here is derived from an EMBL/GenBank/DDBJ whole genome shotgun (WGS) entry which is preliminary data.</text>
</comment>
<evidence type="ECO:0000313" key="2">
    <source>
        <dbReference type="EMBL" id="GER27742.1"/>
    </source>
</evidence>
<dbReference type="EMBL" id="BKCP01002136">
    <property type="protein sequence ID" value="GER27742.1"/>
    <property type="molecule type" value="Genomic_DNA"/>
</dbReference>
<reference evidence="3" key="1">
    <citation type="journal article" date="2019" name="Curr. Biol.">
        <title>Genome Sequence of Striga asiatica Provides Insight into the Evolution of Plant Parasitism.</title>
        <authorList>
            <person name="Yoshida S."/>
            <person name="Kim S."/>
            <person name="Wafula E.K."/>
            <person name="Tanskanen J."/>
            <person name="Kim Y.M."/>
            <person name="Honaas L."/>
            <person name="Yang Z."/>
            <person name="Spallek T."/>
            <person name="Conn C.E."/>
            <person name="Ichihashi Y."/>
            <person name="Cheong K."/>
            <person name="Cui S."/>
            <person name="Der J.P."/>
            <person name="Gundlach H."/>
            <person name="Jiao Y."/>
            <person name="Hori C."/>
            <person name="Ishida J.K."/>
            <person name="Kasahara H."/>
            <person name="Kiba T."/>
            <person name="Kim M.S."/>
            <person name="Koo N."/>
            <person name="Laohavisit A."/>
            <person name="Lee Y.H."/>
            <person name="Lumba S."/>
            <person name="McCourt P."/>
            <person name="Mortimer J.C."/>
            <person name="Mutuku J.M."/>
            <person name="Nomura T."/>
            <person name="Sasaki-Sekimoto Y."/>
            <person name="Seto Y."/>
            <person name="Wang Y."/>
            <person name="Wakatake T."/>
            <person name="Sakakibara H."/>
            <person name="Demura T."/>
            <person name="Yamaguchi S."/>
            <person name="Yoneyama K."/>
            <person name="Manabe R.I."/>
            <person name="Nelson D.C."/>
            <person name="Schulman A.H."/>
            <person name="Timko M.P."/>
            <person name="dePamphilis C.W."/>
            <person name="Choi D."/>
            <person name="Shirasu K."/>
        </authorList>
    </citation>
    <scope>NUCLEOTIDE SEQUENCE [LARGE SCALE GENOMIC DNA]</scope>
    <source>
        <strain evidence="3">cv. UVA1</strain>
    </source>
</reference>
<keyword evidence="3" id="KW-1185">Reference proteome</keyword>
<name>A0A5A7P4S3_STRAF</name>
<evidence type="ECO:0000313" key="3">
    <source>
        <dbReference type="Proteomes" id="UP000325081"/>
    </source>
</evidence>
<evidence type="ECO:0000256" key="1">
    <source>
        <dbReference type="SAM" id="MobiDB-lite"/>
    </source>
</evidence>
<dbReference type="AlphaFoldDB" id="A0A5A7P4S3"/>
<protein>
    <submittedName>
        <fullName evidence="2">RING/U-box superfamily protein</fullName>
    </submittedName>
</protein>
<gene>
    <name evidence="2" type="ORF">STAS_03479</name>
</gene>
<proteinExistence type="predicted"/>
<dbReference type="Proteomes" id="UP000325081">
    <property type="component" value="Unassembled WGS sequence"/>
</dbReference>
<accession>A0A5A7P4S3</accession>
<feature type="region of interest" description="Disordered" evidence="1">
    <location>
        <begin position="92"/>
        <end position="122"/>
    </location>
</feature>